<dbReference type="Pfam" id="PF00656">
    <property type="entry name" value="Peptidase_C14"/>
    <property type="match status" value="1"/>
</dbReference>
<dbReference type="Proteomes" id="UP000297998">
    <property type="component" value="Unassembled WGS sequence"/>
</dbReference>
<dbReference type="InterPro" id="IPR029030">
    <property type="entry name" value="Caspase-like_dom_sf"/>
</dbReference>
<sequence>MGKNYLFVIAIDKYSNGKILPLNNAVLDASKLIKILNNKYSFDLILEPLFNEKATRKNIIDDLNRISYLITKEDSLIIYFAGHGELNPLTNRGYWVPFDADKSISDFVPNSTIIDILSGIDVKHLLLIIDSCFSGSFFNQSRSIYDHYQKLNSLNSRWIISSGRNEKVSDGSIGEGSPFSIILTEYLNKNSERTFSVGELAVAVTKGVGSISKQQPLFGSIRELGHQNGQLVFNINKTSVHEVFNHSDCLNKIVISYETSKILKENGMSQESIFAYYNVNDKIILKKYDTETNFLCSAFTYEELAEFIPQDIKVDKHTFIASYDGYDQLGDLEKGSYDYASVTFQRTDILENPFMAICRCNDRMIAFSKTKEGYYNNLIAWGKNQAETAGLMWKMLKDENKV</sequence>
<name>A0A4Z1AXT2_9FLAO</name>
<dbReference type="GO" id="GO:0006508">
    <property type="term" value="P:proteolysis"/>
    <property type="evidence" value="ECO:0007669"/>
    <property type="project" value="InterPro"/>
</dbReference>
<dbReference type="RefSeq" id="WP_135836784.1">
    <property type="nucleotide sequence ID" value="NZ_SRPE01000014.1"/>
</dbReference>
<organism evidence="2 3">
    <name type="scientific">Empedobacter tilapiae</name>
    <dbReference type="NCBI Taxonomy" id="2491114"/>
    <lineage>
        <taxon>Bacteria</taxon>
        <taxon>Pseudomonadati</taxon>
        <taxon>Bacteroidota</taxon>
        <taxon>Flavobacteriia</taxon>
        <taxon>Flavobacteriales</taxon>
        <taxon>Weeksellaceae</taxon>
        <taxon>Empedobacter</taxon>
    </lineage>
</organism>
<proteinExistence type="predicted"/>
<dbReference type="InterPro" id="IPR011600">
    <property type="entry name" value="Pept_C14_caspase"/>
</dbReference>
<gene>
    <name evidence="2" type="ORF">E4J94_15955</name>
</gene>
<evidence type="ECO:0000313" key="2">
    <source>
        <dbReference type="EMBL" id="TGN22538.1"/>
    </source>
</evidence>
<keyword evidence="3" id="KW-1185">Reference proteome</keyword>
<dbReference type="GO" id="GO:0004197">
    <property type="term" value="F:cysteine-type endopeptidase activity"/>
    <property type="evidence" value="ECO:0007669"/>
    <property type="project" value="InterPro"/>
</dbReference>
<dbReference type="OrthoDB" id="976443at2"/>
<dbReference type="Gene3D" id="3.40.50.1460">
    <property type="match status" value="1"/>
</dbReference>
<dbReference type="SUPFAM" id="SSF52129">
    <property type="entry name" value="Caspase-like"/>
    <property type="match status" value="1"/>
</dbReference>
<accession>A0A4Z1AXT2</accession>
<dbReference type="AlphaFoldDB" id="A0A4Z1AXT2"/>
<feature type="domain" description="Peptidase C14 caspase" evidence="1">
    <location>
        <begin position="7"/>
        <end position="218"/>
    </location>
</feature>
<evidence type="ECO:0000313" key="3">
    <source>
        <dbReference type="Proteomes" id="UP000297998"/>
    </source>
</evidence>
<protein>
    <submittedName>
        <fullName evidence="2">Caspase family protein</fullName>
    </submittedName>
</protein>
<reference evidence="2 3" key="1">
    <citation type="submission" date="2019-03" db="EMBL/GenBank/DDBJ databases">
        <title>Empedobacter tilapiae sp. nov., isolated from an intestine of Nile tilapia Oreochromis niloticus.</title>
        <authorList>
            <person name="Kim Y.-O."/>
            <person name="Yoon J.-H."/>
        </authorList>
    </citation>
    <scope>NUCLEOTIDE SEQUENCE [LARGE SCALE GENOMIC DNA]</scope>
    <source>
        <strain evidence="2 3">MRS2</strain>
    </source>
</reference>
<dbReference type="EMBL" id="SRPE01000014">
    <property type="protein sequence ID" value="TGN22538.1"/>
    <property type="molecule type" value="Genomic_DNA"/>
</dbReference>
<comment type="caution">
    <text evidence="2">The sequence shown here is derived from an EMBL/GenBank/DDBJ whole genome shotgun (WGS) entry which is preliminary data.</text>
</comment>
<evidence type="ECO:0000259" key="1">
    <source>
        <dbReference type="Pfam" id="PF00656"/>
    </source>
</evidence>